<organism evidence="2 3">
    <name type="scientific">Pendulispora albinea</name>
    <dbReference type="NCBI Taxonomy" id="2741071"/>
    <lineage>
        <taxon>Bacteria</taxon>
        <taxon>Pseudomonadati</taxon>
        <taxon>Myxococcota</taxon>
        <taxon>Myxococcia</taxon>
        <taxon>Myxococcales</taxon>
        <taxon>Sorangiineae</taxon>
        <taxon>Pendulisporaceae</taxon>
        <taxon>Pendulispora</taxon>
    </lineage>
</organism>
<dbReference type="InterPro" id="IPR012334">
    <property type="entry name" value="Pectin_lyas_fold"/>
</dbReference>
<protein>
    <submittedName>
        <fullName evidence="2">Right-handed parallel beta-helix repeat-containing protein</fullName>
    </submittedName>
</protein>
<dbReference type="RefSeq" id="WP_394827325.1">
    <property type="nucleotide sequence ID" value="NZ_CP089984.1"/>
</dbReference>
<dbReference type="Gene3D" id="2.160.20.10">
    <property type="entry name" value="Single-stranded right-handed beta-helix, Pectin lyase-like"/>
    <property type="match status" value="1"/>
</dbReference>
<evidence type="ECO:0000313" key="3">
    <source>
        <dbReference type="Proteomes" id="UP001370348"/>
    </source>
</evidence>
<sequence length="531" mass="54377">MGDDVVSAMGSMQRTEASHFGWWKMGPTLALVLASGCPNFDVNRDAFDPAQGDGGPDPIGLPSALPRLTAVTVDGSAAGKVRQGYGKVVVRLKGTLLDSITAVTVGKLPGTILDRTPTDASFAVDVPHGAPLGLQVVQLTTASGSRSYPQGVTITPITAGLTGTDTPVDGGVPAGTDESPVRSMAKAVSMAAGGDTVFLRAGTYDRANGDNFVTPASGGTILVDPNIPAGITLKGEGPSTKLVGPGKIGCSTGADARIGLVLAENTRLESLSIEQFCVGVVIRVGNAALHGVTVHNHGSIGAVIVNGTSATLDSIDLHSNVSSGVETGGPAAFVNGRIWGNGGHGIRSSGSGSISMTGTELDHNGASGLTAKDGLSPTPTVVTVRGARIHDNRLGGISIDEMRGSAKLIVENTQFDNNKHSLEATGGWEIQIRRSTFRTSEAHLWLYGASLLDFGTSANRGENIFHIAGEGFYDMRAASSASVPISVYGNEWYGPPRPPDGCSATSPSSAPRSWYISNPGTCPATGNVLVN</sequence>
<accession>A0ABZ2M6J3</accession>
<keyword evidence="3" id="KW-1185">Reference proteome</keyword>
<reference evidence="2 3" key="1">
    <citation type="submission" date="2021-12" db="EMBL/GenBank/DDBJ databases">
        <title>Discovery of the Pendulisporaceae a myxobacterial family with distinct sporulation behavior and unique specialized metabolism.</title>
        <authorList>
            <person name="Garcia R."/>
            <person name="Popoff A."/>
            <person name="Bader C.D."/>
            <person name="Loehr J."/>
            <person name="Walesch S."/>
            <person name="Walt C."/>
            <person name="Boldt J."/>
            <person name="Bunk B."/>
            <person name="Haeckl F.J.F.P.J."/>
            <person name="Gunesch A.P."/>
            <person name="Birkelbach J."/>
            <person name="Nuebel U."/>
            <person name="Pietschmann T."/>
            <person name="Bach T."/>
            <person name="Mueller R."/>
        </authorList>
    </citation>
    <scope>NUCLEOTIDE SEQUENCE [LARGE SCALE GENOMIC DNA]</scope>
    <source>
        <strain evidence="2 3">MSr11954</strain>
    </source>
</reference>
<feature type="domain" description="Right handed beta helix" evidence="1">
    <location>
        <begin position="284"/>
        <end position="437"/>
    </location>
</feature>
<dbReference type="Proteomes" id="UP001370348">
    <property type="component" value="Chromosome"/>
</dbReference>
<dbReference type="InterPro" id="IPR011050">
    <property type="entry name" value="Pectin_lyase_fold/virulence"/>
</dbReference>
<dbReference type="InterPro" id="IPR039448">
    <property type="entry name" value="Beta_helix"/>
</dbReference>
<evidence type="ECO:0000259" key="1">
    <source>
        <dbReference type="Pfam" id="PF13229"/>
    </source>
</evidence>
<name>A0ABZ2M6J3_9BACT</name>
<dbReference type="EMBL" id="CP089984">
    <property type="protein sequence ID" value="WXB17685.1"/>
    <property type="molecule type" value="Genomic_DNA"/>
</dbReference>
<gene>
    <name evidence="2" type="ORF">LZC94_10530</name>
</gene>
<proteinExistence type="predicted"/>
<dbReference type="InterPro" id="IPR006626">
    <property type="entry name" value="PbH1"/>
</dbReference>
<evidence type="ECO:0000313" key="2">
    <source>
        <dbReference type="EMBL" id="WXB17685.1"/>
    </source>
</evidence>
<dbReference type="SMART" id="SM00710">
    <property type="entry name" value="PbH1"/>
    <property type="match status" value="5"/>
</dbReference>
<dbReference type="SUPFAM" id="SSF51126">
    <property type="entry name" value="Pectin lyase-like"/>
    <property type="match status" value="1"/>
</dbReference>
<dbReference type="Pfam" id="PF13229">
    <property type="entry name" value="Beta_helix"/>
    <property type="match status" value="1"/>
</dbReference>